<organism evidence="1 2">
    <name type="scientific">Halobacillus campisalis</name>
    <dbReference type="NCBI Taxonomy" id="435909"/>
    <lineage>
        <taxon>Bacteria</taxon>
        <taxon>Bacillati</taxon>
        <taxon>Bacillota</taxon>
        <taxon>Bacilli</taxon>
        <taxon>Bacillales</taxon>
        <taxon>Bacillaceae</taxon>
        <taxon>Halobacillus</taxon>
    </lineage>
</organism>
<evidence type="ECO:0000313" key="2">
    <source>
        <dbReference type="Proteomes" id="UP001596494"/>
    </source>
</evidence>
<name>A0ABW2K5R4_9BACI</name>
<sequence>MHNMQKKLLGSISILLLLLIVACGREDDNVNNADFQGSINEVKENSIIVGEDDVDPEASYPTYEILIDDKTKFSGEVEAFKDLDKFVNQTEHSIVHLWVIDKGQDNEIDNRIVSKVIVEKE</sequence>
<dbReference type="PROSITE" id="PS51257">
    <property type="entry name" value="PROKAR_LIPOPROTEIN"/>
    <property type="match status" value="1"/>
</dbReference>
<evidence type="ECO:0000313" key="1">
    <source>
        <dbReference type="EMBL" id="MFC7321470.1"/>
    </source>
</evidence>
<proteinExistence type="predicted"/>
<dbReference type="RefSeq" id="WP_289216707.1">
    <property type="nucleotide sequence ID" value="NZ_JAPVRC010000007.1"/>
</dbReference>
<protein>
    <recommendedName>
        <fullName evidence="3">Lipoprotein</fullName>
    </recommendedName>
</protein>
<dbReference type="EMBL" id="JBHTBY010000009">
    <property type="protein sequence ID" value="MFC7321470.1"/>
    <property type="molecule type" value="Genomic_DNA"/>
</dbReference>
<keyword evidence="2" id="KW-1185">Reference proteome</keyword>
<reference evidence="2" key="1">
    <citation type="journal article" date="2019" name="Int. J. Syst. Evol. Microbiol.">
        <title>The Global Catalogue of Microorganisms (GCM) 10K type strain sequencing project: providing services to taxonomists for standard genome sequencing and annotation.</title>
        <authorList>
            <consortium name="The Broad Institute Genomics Platform"/>
            <consortium name="The Broad Institute Genome Sequencing Center for Infectious Disease"/>
            <person name="Wu L."/>
            <person name="Ma J."/>
        </authorList>
    </citation>
    <scope>NUCLEOTIDE SEQUENCE [LARGE SCALE GENOMIC DNA]</scope>
    <source>
        <strain evidence="2">CCUG 73951</strain>
    </source>
</reference>
<evidence type="ECO:0008006" key="3">
    <source>
        <dbReference type="Google" id="ProtNLM"/>
    </source>
</evidence>
<gene>
    <name evidence="1" type="ORF">ACFQMN_11305</name>
</gene>
<dbReference type="Proteomes" id="UP001596494">
    <property type="component" value="Unassembled WGS sequence"/>
</dbReference>
<accession>A0ABW2K5R4</accession>
<comment type="caution">
    <text evidence="1">The sequence shown here is derived from an EMBL/GenBank/DDBJ whole genome shotgun (WGS) entry which is preliminary data.</text>
</comment>